<dbReference type="AlphaFoldDB" id="E7S0P3"/>
<dbReference type="GO" id="GO:0016757">
    <property type="term" value="F:glycosyltransferase activity"/>
    <property type="evidence" value="ECO:0007669"/>
    <property type="project" value="UniProtKB-KW"/>
</dbReference>
<dbReference type="Pfam" id="PF00534">
    <property type="entry name" value="Glycos_transf_1"/>
    <property type="match status" value="1"/>
</dbReference>
<reference evidence="3 4" key="1">
    <citation type="submission" date="2010-12" db="EMBL/GenBank/DDBJ databases">
        <authorList>
            <person name="Muzny D."/>
            <person name="Qin X."/>
            <person name="Deng J."/>
            <person name="Jiang H."/>
            <person name="Liu Y."/>
            <person name="Qu J."/>
            <person name="Song X.-Z."/>
            <person name="Zhang L."/>
            <person name="Thornton R."/>
            <person name="Coyle M."/>
            <person name="Francisco L."/>
            <person name="Jackson L."/>
            <person name="Javaid M."/>
            <person name="Korchina V."/>
            <person name="Kovar C."/>
            <person name="Mata R."/>
            <person name="Mathew T."/>
            <person name="Ngo R."/>
            <person name="Nguyen L."/>
            <person name="Nguyen N."/>
            <person name="Okwuonu G."/>
            <person name="Ongeri F."/>
            <person name="Pham C."/>
            <person name="Simmons D."/>
            <person name="Wilczek-Boney K."/>
            <person name="Hale W."/>
            <person name="Jakkamsetti A."/>
            <person name="Pham P."/>
            <person name="Ruth R."/>
            <person name="San Lucas F."/>
            <person name="Warren J."/>
            <person name="Zhang J."/>
            <person name="Zhao Z."/>
            <person name="Zhou C."/>
            <person name="Zhu D."/>
            <person name="Lee S."/>
            <person name="Bess C."/>
            <person name="Blankenburg K."/>
            <person name="Forbes L."/>
            <person name="Fu Q."/>
            <person name="Gubbala S."/>
            <person name="Hirani K."/>
            <person name="Jayaseelan J.C."/>
            <person name="Lara F."/>
            <person name="Munidasa M."/>
            <person name="Palculict T."/>
            <person name="Patil S."/>
            <person name="Pu L.-L."/>
            <person name="Saada N."/>
            <person name="Tang L."/>
            <person name="Weissenberger G."/>
            <person name="Zhu Y."/>
            <person name="Hemphill L."/>
            <person name="Shang Y."/>
            <person name="Youmans B."/>
            <person name="Ayvaz T."/>
            <person name="Ross M."/>
            <person name="Santibanez J."/>
            <person name="Aqrawi P."/>
            <person name="Gross S."/>
            <person name="Joshi V."/>
            <person name="Fowler G."/>
            <person name="Nazareth L."/>
            <person name="Reid J."/>
            <person name="Worley K."/>
            <person name="Petrosino J."/>
            <person name="Highlander S."/>
            <person name="Gibbs R."/>
        </authorList>
    </citation>
    <scope>NUCLEOTIDE SEQUENCE [LARGE SCALE GENOMIC DNA]</scope>
    <source>
        <strain evidence="3 4">ATCC 51599</strain>
    </source>
</reference>
<evidence type="ECO:0000259" key="2">
    <source>
        <dbReference type="Pfam" id="PF09314"/>
    </source>
</evidence>
<dbReference type="Gene3D" id="3.40.50.2000">
    <property type="entry name" value="Glycogen Phosphorylase B"/>
    <property type="match status" value="2"/>
</dbReference>
<dbReference type="STRING" id="887898.HMPREF0551_2604"/>
<dbReference type="HOGENOM" id="CLU_009583_3_0_4"/>
<keyword evidence="4" id="KW-1185">Reference proteome</keyword>
<comment type="caution">
    <text evidence="3">The sequence shown here is derived from an EMBL/GenBank/DDBJ whole genome shotgun (WGS) entry which is preliminary data.</text>
</comment>
<evidence type="ECO:0000313" key="3">
    <source>
        <dbReference type="EMBL" id="EFV93708.1"/>
    </source>
</evidence>
<feature type="domain" description="Glycosyl transferase family 1" evidence="1">
    <location>
        <begin position="215"/>
        <end position="360"/>
    </location>
</feature>
<dbReference type="InterPro" id="IPR001296">
    <property type="entry name" value="Glyco_trans_1"/>
</dbReference>
<evidence type="ECO:0000313" key="4">
    <source>
        <dbReference type="Proteomes" id="UP000011021"/>
    </source>
</evidence>
<name>E7S0P3_9BURK</name>
<dbReference type="EC" id="2.4.-.-" evidence="3"/>
<protein>
    <submittedName>
        <fullName evidence="3">Glycosyltransferase, group 1 family protein</fullName>
        <ecNumber evidence="3">2.4.-.-</ecNumber>
    </submittedName>
</protein>
<dbReference type="Proteomes" id="UP000011021">
    <property type="component" value="Unassembled WGS sequence"/>
</dbReference>
<gene>
    <name evidence="3" type="ORF">HMPREF0551_2604</name>
</gene>
<dbReference type="EMBL" id="AEQP01000024">
    <property type="protein sequence ID" value="EFV93708.1"/>
    <property type="molecule type" value="Genomic_DNA"/>
</dbReference>
<feature type="domain" description="DUF1972" evidence="2">
    <location>
        <begin position="24"/>
        <end position="193"/>
    </location>
</feature>
<dbReference type="Pfam" id="PF09314">
    <property type="entry name" value="DUF1972"/>
    <property type="match status" value="1"/>
</dbReference>
<dbReference type="InterPro" id="IPR015393">
    <property type="entry name" value="DUF1972"/>
</dbReference>
<dbReference type="SUPFAM" id="SSF53756">
    <property type="entry name" value="UDP-Glycosyltransferase/glycogen phosphorylase"/>
    <property type="match status" value="1"/>
</dbReference>
<keyword evidence="3" id="KW-0328">Glycosyltransferase</keyword>
<proteinExistence type="predicted"/>
<sequence>MSNVPNTAAASSAVSAHSAPALRILGIRGVPAAHGGFETFAEYLALYLVKKGWKVTVYCQIDGTGPITEDTWEGVHRINIPVDRAGPAGTIQFDWIATRHAQKAGEPCLTLGYNTAIFCTLLRMARLPNVINMDGIEWQRAKWGAGPKAWFYLNEWAGAWLGNHLVADHPEIKVHLSRRTSPERITVIPYGAEDIRSADTAPVTALGLEPGRYLSVIARAEPENSLLEIVEGFSRKPRGMKLAVLGKYEDSNAYHQAVKAAAGNEVMFLGAIYDKKVVQALRFHSAAYVHGHQVGGTNPSLVEALGAGNAVIAHDNRFNRWVAGPGAAFFDGAAGFATQLDAILADPTRLDSMRKASRERFLAEFQWEKILSEYETLLLKYQK</sequence>
<evidence type="ECO:0000259" key="1">
    <source>
        <dbReference type="Pfam" id="PF00534"/>
    </source>
</evidence>
<dbReference type="eggNOG" id="COG0438">
    <property type="taxonomic scope" value="Bacteria"/>
</dbReference>
<dbReference type="PANTHER" id="PTHR12526">
    <property type="entry name" value="GLYCOSYLTRANSFERASE"/>
    <property type="match status" value="1"/>
</dbReference>
<organism evidence="3 4">
    <name type="scientific">Lautropia mirabilis ATCC 51599</name>
    <dbReference type="NCBI Taxonomy" id="887898"/>
    <lineage>
        <taxon>Bacteria</taxon>
        <taxon>Pseudomonadati</taxon>
        <taxon>Pseudomonadota</taxon>
        <taxon>Betaproteobacteria</taxon>
        <taxon>Burkholderiales</taxon>
        <taxon>Burkholderiaceae</taxon>
        <taxon>Lautropia</taxon>
    </lineage>
</organism>
<accession>E7S0P3</accession>
<keyword evidence="3" id="KW-0808">Transferase</keyword>